<dbReference type="Gene3D" id="3.10.10.10">
    <property type="entry name" value="HIV Type 1 Reverse Transcriptase, subunit A, domain 1"/>
    <property type="match status" value="1"/>
</dbReference>
<dbReference type="InterPro" id="IPR011330">
    <property type="entry name" value="Glyco_hydro/deAcase_b/a-brl"/>
</dbReference>
<dbReference type="Pfam" id="PF07748">
    <property type="entry name" value="Glyco_hydro_38C"/>
    <property type="match status" value="1"/>
</dbReference>
<dbReference type="SUPFAM" id="SSF88688">
    <property type="entry name" value="Families 57/38 glycoside transferase middle domain"/>
    <property type="match status" value="1"/>
</dbReference>
<dbReference type="Gene3D" id="2.60.40.1180">
    <property type="entry name" value="Golgi alpha-mannosidase II"/>
    <property type="match status" value="1"/>
</dbReference>
<feature type="compositionally biased region" description="Basic and acidic residues" evidence="8">
    <location>
        <begin position="1417"/>
        <end position="1432"/>
    </location>
</feature>
<dbReference type="SUPFAM" id="SSF88713">
    <property type="entry name" value="Glycoside hydrolase/deacetylase"/>
    <property type="match status" value="1"/>
</dbReference>
<dbReference type="InterPro" id="IPR000477">
    <property type="entry name" value="RT_dom"/>
</dbReference>
<dbReference type="Proteomes" id="UP000265515">
    <property type="component" value="Unassembled WGS sequence"/>
</dbReference>
<dbReference type="FunFam" id="3.20.110.10:FF:000016">
    <property type="entry name" value="Alpha-mannosidase"/>
    <property type="match status" value="1"/>
</dbReference>
<feature type="compositionally biased region" description="Polar residues" evidence="8">
    <location>
        <begin position="1196"/>
        <end position="1231"/>
    </location>
</feature>
<dbReference type="InterPro" id="IPR028995">
    <property type="entry name" value="Glyco_hydro_57/38_cen_sf"/>
</dbReference>
<dbReference type="InterPro" id="IPR000602">
    <property type="entry name" value="Glyco_hydro_38_N"/>
</dbReference>
<keyword evidence="11" id="KW-1185">Reference proteome</keyword>
<organism evidence="10 11">
    <name type="scientific">Chara braunii</name>
    <name type="common">Braun's stonewort</name>
    <dbReference type="NCBI Taxonomy" id="69332"/>
    <lineage>
        <taxon>Eukaryota</taxon>
        <taxon>Viridiplantae</taxon>
        <taxon>Streptophyta</taxon>
        <taxon>Charophyceae</taxon>
        <taxon>Charales</taxon>
        <taxon>Characeae</taxon>
        <taxon>Chara</taxon>
    </lineage>
</organism>
<dbReference type="GO" id="GO:0004559">
    <property type="term" value="F:alpha-mannosidase activity"/>
    <property type="evidence" value="ECO:0007669"/>
    <property type="project" value="InterPro"/>
</dbReference>
<comment type="similarity">
    <text evidence="2">Belongs to the glycosyl hydrolase 38 family.</text>
</comment>
<dbReference type="SUPFAM" id="SSF56672">
    <property type="entry name" value="DNA/RNA polymerases"/>
    <property type="match status" value="1"/>
</dbReference>
<evidence type="ECO:0000313" key="11">
    <source>
        <dbReference type="Proteomes" id="UP000265515"/>
    </source>
</evidence>
<dbReference type="PANTHER" id="PTHR11607">
    <property type="entry name" value="ALPHA-MANNOSIDASE"/>
    <property type="match status" value="1"/>
</dbReference>
<evidence type="ECO:0000256" key="8">
    <source>
        <dbReference type="SAM" id="MobiDB-lite"/>
    </source>
</evidence>
<feature type="region of interest" description="Disordered" evidence="8">
    <location>
        <begin position="1195"/>
        <end position="1289"/>
    </location>
</feature>
<feature type="domain" description="Reverse transcriptase" evidence="9">
    <location>
        <begin position="1"/>
        <end position="245"/>
    </location>
</feature>
<dbReference type="FunFam" id="1.20.1270.50:FF:000001">
    <property type="entry name" value="Alpha-mannosidase"/>
    <property type="match status" value="1"/>
</dbReference>
<dbReference type="GO" id="GO:0046872">
    <property type="term" value="F:metal ion binding"/>
    <property type="evidence" value="ECO:0007669"/>
    <property type="project" value="UniProtKB-KW"/>
</dbReference>
<dbReference type="Pfam" id="PF01074">
    <property type="entry name" value="Glyco_hydro_38N"/>
    <property type="match status" value="1"/>
</dbReference>
<dbReference type="GO" id="GO:0000139">
    <property type="term" value="C:Golgi membrane"/>
    <property type="evidence" value="ECO:0007669"/>
    <property type="project" value="TreeGrafter"/>
</dbReference>
<dbReference type="Gene3D" id="3.20.110.10">
    <property type="entry name" value="Glycoside hydrolase 38, N terminal domain"/>
    <property type="match status" value="1"/>
</dbReference>
<dbReference type="InterPro" id="IPR027291">
    <property type="entry name" value="Glyco_hydro_38_N_sf"/>
</dbReference>
<evidence type="ECO:0000256" key="5">
    <source>
        <dbReference type="ARBA" id="ARBA00022833"/>
    </source>
</evidence>
<dbReference type="InterPro" id="IPR037094">
    <property type="entry name" value="Glyco_hydro_38_cen_sf"/>
</dbReference>
<dbReference type="InterPro" id="IPR043128">
    <property type="entry name" value="Rev_trsase/Diguanyl_cyclase"/>
</dbReference>
<dbReference type="InterPro" id="IPR011013">
    <property type="entry name" value="Gal_mutarotase_sf_dom"/>
</dbReference>
<dbReference type="SUPFAM" id="SSF74650">
    <property type="entry name" value="Galactose mutarotase-like"/>
    <property type="match status" value="1"/>
</dbReference>
<feature type="compositionally biased region" description="Polar residues" evidence="8">
    <location>
        <begin position="1375"/>
        <end position="1390"/>
    </location>
</feature>
<dbReference type="InterPro" id="IPR015341">
    <property type="entry name" value="Glyco_hydro_38_cen"/>
</dbReference>
<dbReference type="STRING" id="69332.A0A388L2M9"/>
<feature type="compositionally biased region" description="Polar residues" evidence="8">
    <location>
        <begin position="1249"/>
        <end position="1271"/>
    </location>
</feature>
<comment type="caution">
    <text evidence="10">The sequence shown here is derived from an EMBL/GenBank/DDBJ whole genome shotgun (WGS) entry which is preliminary data.</text>
</comment>
<keyword evidence="4" id="KW-0378">Hydrolase</keyword>
<dbReference type="EMBL" id="BFEA01000248">
    <property type="protein sequence ID" value="GBG76570.1"/>
    <property type="molecule type" value="Genomic_DNA"/>
</dbReference>
<evidence type="ECO:0000256" key="3">
    <source>
        <dbReference type="ARBA" id="ARBA00022723"/>
    </source>
</evidence>
<keyword evidence="5" id="KW-0862">Zinc</keyword>
<evidence type="ECO:0000256" key="2">
    <source>
        <dbReference type="ARBA" id="ARBA00009792"/>
    </source>
</evidence>
<sequence>MVEQANKHQRPSQFAVGDLVSVKSKEFIPEEGISQKLLPAYRGPWQVLDVKGEADGPSYTSLAGSPQALVPFVLADVLRCRLGSCPSTVARARMCDDYRGLNKIMRKSTKPLPRIDDLVDMVQGCTLFSKIDLKSGYHQIEMAEGDVHKTTFRTRYGTYEYLVMPFGLCNARGTFQTEMHHILRSYLAKFVVVYLDDILVFSWTAQEHAKHLALVLQALHDNKYKINREKSSFGVTFVTYLGHVIFGERLAPEVTKVAAVQDWTQPVNVRDMTEGHQWLLDNLHVVPKENWGTDPFGVSSTMAYLLEQMGFEHMVVQRVHYEVKKALAQRRSLEFLWQQHWAEVTRQPISMILCHVMPFYSYDVPHTCGPDPSVCCQFDFWHLPEFSDGAPCPWSPQPELIEDANVEERAFTLLDQYRKKSLLYRTNTLLVMLGDDFRYLDKEETDLQFMNYEALFKYMNNRSAWNVHASWGTIGEYFRALEAEAGRSLHRKSGDRGGRPPALPSELGSRRKRLRELFPTIEGDFFTYADKDNEYWSGYYTSRPFYKALVRVMEETVRAAEILFTFVRGGGPTAATPGDSSGQYGDFLYGFYSALVSARRAVALFQHHDAITGTSRVMVVSDYGKRLHATSSKLKQSMARAVELLLVRVRSRGSSLGVSDRANGHEGRPMQSNAYATHRNSDRVSHTLRAELTQKESTSLLSKELIDVQKDAMYRVAIFNPLEGSVSRVVTLIVSTAGACILDKDGKPMRTQAMPEWVLGGSRGETSGHQRISWLADVPAMGIATYYVMAWSYGVCSPPQRARIEVVHPPAGFSCPIGYRCETLTPRAGDRDEDVVISNADMRVKFAPKTGMIRSMQSVGDDREAQVSEALLVMKSSGGAYLIRPVGHAQRILREGGAMFVLRGSLSEEVYTQPSTSLRHDNVLSRSARLYKSGSAAVQAAVVEVEYYLNMKPWSGFLRENKTNSTSSYDGGEDDYESERSRTGTEGLRNAEFLLRYQTNLRSGRKFYTDANGFQAVERRYMTKIALQGNYYPMTAYMFLEGDDGTRFTVHSRHAVAASSPVRGSLEMVVDRRMENDDEKGLRQGLNDNLPLLLTFHLLVEKSAVEKNGTSLGNRTSTLWGQPSFLSHQVSKHLNHPFHVFIGEEDVDMFSRHGMSKTGLRGDQISPGVFSPLIHDFPPGIHVVSLRAMGIKGFEPSTSESTVGGPSAVVRSQSATVRGQSAVKSQSTVPSGRSEVLPRSMEQVRSMPQGLQTNRSTEQVRSTPQGGLETNRSTERVRSMPQGLQTNRSTEQVRFMSQVLQTNHQMAIILQRYGCDCRYLWSSTVKETPADEVNRIPNPHDRSVPGSYARGPITLEQMFDGFELVGLQETSLTLSDRNAPTEQKNSSSVPGHSVRPGSSRVADHGGYNSQGGTQHASRLEEQEDRSRSHEGSVVKLEPMQLRAYTFELKRRLSL</sequence>
<dbReference type="Gene3D" id="1.20.1270.50">
    <property type="entry name" value="Glycoside hydrolase family 38, central domain"/>
    <property type="match status" value="1"/>
</dbReference>
<gene>
    <name evidence="10" type="ORF">CBR_g22451</name>
</gene>
<protein>
    <recommendedName>
        <fullName evidence="9">Reverse transcriptase domain-containing protein</fullName>
    </recommendedName>
</protein>
<name>A0A388L2M9_CHABU</name>
<dbReference type="InterPro" id="IPR011682">
    <property type="entry name" value="Glyco_hydro_38_C"/>
</dbReference>
<reference evidence="10 11" key="1">
    <citation type="journal article" date="2018" name="Cell">
        <title>The Chara Genome: Secondary Complexity and Implications for Plant Terrestrialization.</title>
        <authorList>
            <person name="Nishiyama T."/>
            <person name="Sakayama H."/>
            <person name="Vries J.D."/>
            <person name="Buschmann H."/>
            <person name="Saint-Marcoux D."/>
            <person name="Ullrich K.K."/>
            <person name="Haas F.B."/>
            <person name="Vanderstraeten L."/>
            <person name="Becker D."/>
            <person name="Lang D."/>
            <person name="Vosolsobe S."/>
            <person name="Rombauts S."/>
            <person name="Wilhelmsson P.K.I."/>
            <person name="Janitza P."/>
            <person name="Kern R."/>
            <person name="Heyl A."/>
            <person name="Rumpler F."/>
            <person name="Villalobos L.I.A.C."/>
            <person name="Clay J.M."/>
            <person name="Skokan R."/>
            <person name="Toyoda A."/>
            <person name="Suzuki Y."/>
            <person name="Kagoshima H."/>
            <person name="Schijlen E."/>
            <person name="Tajeshwar N."/>
            <person name="Catarino B."/>
            <person name="Hetherington A.J."/>
            <person name="Saltykova A."/>
            <person name="Bonnot C."/>
            <person name="Breuninger H."/>
            <person name="Symeonidi A."/>
            <person name="Radhakrishnan G.V."/>
            <person name="Van Nieuwerburgh F."/>
            <person name="Deforce D."/>
            <person name="Chang C."/>
            <person name="Karol K.G."/>
            <person name="Hedrich R."/>
            <person name="Ulvskov P."/>
            <person name="Glockner G."/>
            <person name="Delwiche C.F."/>
            <person name="Petrasek J."/>
            <person name="Van de Peer Y."/>
            <person name="Friml J."/>
            <person name="Beilby M."/>
            <person name="Dolan L."/>
            <person name="Kohara Y."/>
            <person name="Sugano S."/>
            <person name="Fujiyama A."/>
            <person name="Delaux P.-M."/>
            <person name="Quint M."/>
            <person name="TheiBen G."/>
            <person name="Hagemann M."/>
            <person name="Harholt J."/>
            <person name="Dunand C."/>
            <person name="Zachgo S."/>
            <person name="Langdale J."/>
            <person name="Maumus F."/>
            <person name="Straeten D.V.D."/>
            <person name="Gould S.B."/>
            <person name="Rensing S.A."/>
        </authorList>
    </citation>
    <scope>NUCLEOTIDE SEQUENCE [LARGE SCALE GENOMIC DNA]</scope>
    <source>
        <strain evidence="10 11">S276</strain>
    </source>
</reference>
<dbReference type="InterPro" id="IPR013780">
    <property type="entry name" value="Glyco_hydro_b"/>
</dbReference>
<dbReference type="Pfam" id="PF09261">
    <property type="entry name" value="Alpha-mann_mid"/>
    <property type="match status" value="1"/>
</dbReference>
<dbReference type="Gramene" id="GBG76570">
    <property type="protein sequence ID" value="GBG76570"/>
    <property type="gene ID" value="CBR_g22451"/>
</dbReference>
<dbReference type="SMART" id="SM00872">
    <property type="entry name" value="Alpha-mann_mid"/>
    <property type="match status" value="1"/>
</dbReference>
<dbReference type="OrthoDB" id="10261055at2759"/>
<comment type="cofactor">
    <cofactor evidence="1">
        <name>Zn(2+)</name>
        <dbReference type="ChEBI" id="CHEBI:29105"/>
    </cofactor>
</comment>
<keyword evidence="6" id="KW-1015">Disulfide bond</keyword>
<dbReference type="Pfam" id="PF00078">
    <property type="entry name" value="RVT_1"/>
    <property type="match status" value="1"/>
</dbReference>
<feature type="region of interest" description="Disordered" evidence="8">
    <location>
        <begin position="1375"/>
        <end position="1434"/>
    </location>
</feature>
<accession>A0A388L2M9</accession>
<evidence type="ECO:0000256" key="6">
    <source>
        <dbReference type="ARBA" id="ARBA00023157"/>
    </source>
</evidence>
<evidence type="ECO:0000313" key="10">
    <source>
        <dbReference type="EMBL" id="GBG76570.1"/>
    </source>
</evidence>
<evidence type="ECO:0000256" key="1">
    <source>
        <dbReference type="ARBA" id="ARBA00001947"/>
    </source>
</evidence>
<evidence type="ECO:0000259" key="9">
    <source>
        <dbReference type="PROSITE" id="PS50878"/>
    </source>
</evidence>
<proteinExistence type="inferred from homology"/>
<dbReference type="CDD" id="cd01647">
    <property type="entry name" value="RT_LTR"/>
    <property type="match status" value="1"/>
</dbReference>
<dbReference type="Gene3D" id="3.30.70.270">
    <property type="match status" value="1"/>
</dbReference>
<dbReference type="InterPro" id="IPR050843">
    <property type="entry name" value="Glycosyl_Hydrlase_38"/>
</dbReference>
<dbReference type="GO" id="GO:0006491">
    <property type="term" value="P:N-glycan processing"/>
    <property type="evidence" value="ECO:0007669"/>
    <property type="project" value="TreeGrafter"/>
</dbReference>
<keyword evidence="3" id="KW-0479">Metal-binding</keyword>
<dbReference type="GO" id="GO:0006013">
    <property type="term" value="P:mannose metabolic process"/>
    <property type="evidence" value="ECO:0007669"/>
    <property type="project" value="InterPro"/>
</dbReference>
<evidence type="ECO:0000256" key="4">
    <source>
        <dbReference type="ARBA" id="ARBA00022801"/>
    </source>
</evidence>
<dbReference type="InterPro" id="IPR043502">
    <property type="entry name" value="DNA/RNA_pol_sf"/>
</dbReference>
<feature type="region of interest" description="Disordered" evidence="8">
    <location>
        <begin position="962"/>
        <end position="984"/>
    </location>
</feature>
<dbReference type="Gene3D" id="2.70.98.30">
    <property type="entry name" value="Golgi alpha-mannosidase II, domain 4"/>
    <property type="match status" value="1"/>
</dbReference>
<dbReference type="PANTHER" id="PTHR11607:SF3">
    <property type="entry name" value="LYSOSOMAL ALPHA-MANNOSIDASE"/>
    <property type="match status" value="1"/>
</dbReference>
<dbReference type="GO" id="GO:0030246">
    <property type="term" value="F:carbohydrate binding"/>
    <property type="evidence" value="ECO:0007669"/>
    <property type="project" value="InterPro"/>
</dbReference>
<dbReference type="PROSITE" id="PS50878">
    <property type="entry name" value="RT_POL"/>
    <property type="match status" value="1"/>
</dbReference>
<evidence type="ECO:0000256" key="7">
    <source>
        <dbReference type="ARBA" id="ARBA00023295"/>
    </source>
</evidence>
<keyword evidence="7" id="KW-0326">Glycosidase</keyword>